<accession>A0AAN8H643</accession>
<feature type="region of interest" description="Disordered" evidence="1">
    <location>
        <begin position="71"/>
        <end position="138"/>
    </location>
</feature>
<dbReference type="AlphaFoldDB" id="A0AAN8H643"/>
<evidence type="ECO:0000313" key="3">
    <source>
        <dbReference type="Proteomes" id="UP001331515"/>
    </source>
</evidence>
<dbReference type="EMBL" id="JAURVH010001531">
    <property type="protein sequence ID" value="KAK5903906.1"/>
    <property type="molecule type" value="Genomic_DNA"/>
</dbReference>
<evidence type="ECO:0000256" key="1">
    <source>
        <dbReference type="SAM" id="MobiDB-lite"/>
    </source>
</evidence>
<evidence type="ECO:0000313" key="2">
    <source>
        <dbReference type="EMBL" id="KAK5903906.1"/>
    </source>
</evidence>
<keyword evidence="3" id="KW-1185">Reference proteome</keyword>
<dbReference type="Proteomes" id="UP001331515">
    <property type="component" value="Unassembled WGS sequence"/>
</dbReference>
<proteinExistence type="predicted"/>
<name>A0AAN8H643_CHAGU</name>
<feature type="compositionally biased region" description="Low complexity" evidence="1">
    <location>
        <begin position="102"/>
        <end position="113"/>
    </location>
</feature>
<reference evidence="2 3" key="1">
    <citation type="journal article" date="2023" name="Mol. Biol. Evol.">
        <title>Genomics of Secondarily Temperate Adaptation in the Only Non-Antarctic Icefish.</title>
        <authorList>
            <person name="Rivera-Colon A.G."/>
            <person name="Rayamajhi N."/>
            <person name="Minhas B.F."/>
            <person name="Madrigal G."/>
            <person name="Bilyk K.T."/>
            <person name="Yoon V."/>
            <person name="Hune M."/>
            <person name="Gregory S."/>
            <person name="Cheng C.H.C."/>
            <person name="Catchen J.M."/>
        </authorList>
    </citation>
    <scope>NUCLEOTIDE SEQUENCE [LARGE SCALE GENOMIC DNA]</scope>
    <source>
        <tissue evidence="2">White muscle</tissue>
    </source>
</reference>
<sequence>MKRSHCDFWATSTRLPSHPILLPRQPGRSMFCPIPCLPLRPHSAVPRPLAPPSPGMLSVGRALSVNSPLQWQAVSPSEKTPDLKRALRTLLSKMKDSDSPRHSTASNSSTFSSPPSPASPHKAKSLSLESTDRMGWDT</sequence>
<gene>
    <name evidence="2" type="ORF">CgunFtcFv8_007648</name>
</gene>
<organism evidence="2 3">
    <name type="scientific">Champsocephalus gunnari</name>
    <name type="common">Mackerel icefish</name>
    <dbReference type="NCBI Taxonomy" id="52237"/>
    <lineage>
        <taxon>Eukaryota</taxon>
        <taxon>Metazoa</taxon>
        <taxon>Chordata</taxon>
        <taxon>Craniata</taxon>
        <taxon>Vertebrata</taxon>
        <taxon>Euteleostomi</taxon>
        <taxon>Actinopterygii</taxon>
        <taxon>Neopterygii</taxon>
        <taxon>Teleostei</taxon>
        <taxon>Neoteleostei</taxon>
        <taxon>Acanthomorphata</taxon>
        <taxon>Eupercaria</taxon>
        <taxon>Perciformes</taxon>
        <taxon>Notothenioidei</taxon>
        <taxon>Channichthyidae</taxon>
        <taxon>Champsocephalus</taxon>
    </lineage>
</organism>
<comment type="caution">
    <text evidence="2">The sequence shown here is derived from an EMBL/GenBank/DDBJ whole genome shotgun (WGS) entry which is preliminary data.</text>
</comment>
<protein>
    <submittedName>
        <fullName evidence="2">Uncharacterized protein</fullName>
    </submittedName>
</protein>